<dbReference type="PROSITE" id="PS50066">
    <property type="entry name" value="MADS_BOX_2"/>
    <property type="match status" value="1"/>
</dbReference>
<dbReference type="Proteomes" id="UP000824120">
    <property type="component" value="Chromosome 2"/>
</dbReference>
<proteinExistence type="predicted"/>
<dbReference type="Gene3D" id="3.40.1810.10">
    <property type="entry name" value="Transcription factor, MADS-box"/>
    <property type="match status" value="1"/>
</dbReference>
<dbReference type="GO" id="GO:0005634">
    <property type="term" value="C:nucleus"/>
    <property type="evidence" value="ECO:0007669"/>
    <property type="project" value="UniProtKB-SubCell"/>
</dbReference>
<dbReference type="InterPro" id="IPR036879">
    <property type="entry name" value="TF_MADSbox_sf"/>
</dbReference>
<dbReference type="SUPFAM" id="SSF55455">
    <property type="entry name" value="SRF-like"/>
    <property type="match status" value="1"/>
</dbReference>
<evidence type="ECO:0000313" key="7">
    <source>
        <dbReference type="EMBL" id="KAG5621388.1"/>
    </source>
</evidence>
<organism evidence="7 8">
    <name type="scientific">Solanum commersonii</name>
    <name type="common">Commerson's wild potato</name>
    <name type="synonym">Commerson's nightshade</name>
    <dbReference type="NCBI Taxonomy" id="4109"/>
    <lineage>
        <taxon>Eukaryota</taxon>
        <taxon>Viridiplantae</taxon>
        <taxon>Streptophyta</taxon>
        <taxon>Embryophyta</taxon>
        <taxon>Tracheophyta</taxon>
        <taxon>Spermatophyta</taxon>
        <taxon>Magnoliopsida</taxon>
        <taxon>eudicotyledons</taxon>
        <taxon>Gunneridae</taxon>
        <taxon>Pentapetalae</taxon>
        <taxon>asterids</taxon>
        <taxon>lamiids</taxon>
        <taxon>Solanales</taxon>
        <taxon>Solanaceae</taxon>
        <taxon>Solanoideae</taxon>
        <taxon>Solaneae</taxon>
        <taxon>Solanum</taxon>
    </lineage>
</organism>
<comment type="caution">
    <text evidence="7">The sequence shown here is derived from an EMBL/GenBank/DDBJ whole genome shotgun (WGS) entry which is preliminary data.</text>
</comment>
<dbReference type="GO" id="GO:0003677">
    <property type="term" value="F:DNA binding"/>
    <property type="evidence" value="ECO:0007669"/>
    <property type="project" value="UniProtKB-KW"/>
</dbReference>
<dbReference type="InterPro" id="IPR002100">
    <property type="entry name" value="TF_MADSbox"/>
</dbReference>
<keyword evidence="8" id="KW-1185">Reference proteome</keyword>
<protein>
    <recommendedName>
        <fullName evidence="6">MADS-box domain-containing protein</fullName>
    </recommendedName>
</protein>
<evidence type="ECO:0000256" key="2">
    <source>
        <dbReference type="ARBA" id="ARBA00023015"/>
    </source>
</evidence>
<dbReference type="EMBL" id="JACXVP010000002">
    <property type="protein sequence ID" value="KAG5621388.1"/>
    <property type="molecule type" value="Genomic_DNA"/>
</dbReference>
<evidence type="ECO:0000256" key="3">
    <source>
        <dbReference type="ARBA" id="ARBA00023125"/>
    </source>
</evidence>
<evidence type="ECO:0000256" key="4">
    <source>
        <dbReference type="ARBA" id="ARBA00023163"/>
    </source>
</evidence>
<name>A0A9J6AAQ8_SOLCO</name>
<keyword evidence="3" id="KW-0238">DNA-binding</keyword>
<evidence type="ECO:0000256" key="1">
    <source>
        <dbReference type="ARBA" id="ARBA00004123"/>
    </source>
</evidence>
<keyword evidence="2" id="KW-0805">Transcription regulation</keyword>
<dbReference type="SMART" id="SM00432">
    <property type="entry name" value="MADS"/>
    <property type="match status" value="1"/>
</dbReference>
<keyword evidence="5" id="KW-0539">Nucleus</keyword>
<dbReference type="Pfam" id="PF00319">
    <property type="entry name" value="SRF-TF"/>
    <property type="match status" value="1"/>
</dbReference>
<keyword evidence="4" id="KW-0804">Transcription</keyword>
<dbReference type="AlphaFoldDB" id="A0A9J6AAQ8"/>
<evidence type="ECO:0000259" key="6">
    <source>
        <dbReference type="PROSITE" id="PS50066"/>
    </source>
</evidence>
<dbReference type="OrthoDB" id="1829335at2759"/>
<accession>A0A9J6AAQ8</accession>
<dbReference type="PRINTS" id="PR00404">
    <property type="entry name" value="MADSDOMAIN"/>
</dbReference>
<gene>
    <name evidence="7" type="ORF">H5410_006606</name>
</gene>
<comment type="subcellular location">
    <subcellularLocation>
        <location evidence="1">Nucleus</location>
    </subcellularLocation>
</comment>
<sequence length="86" mass="9595">MAQTKIIHRQKIEQKMTTSKVKHIITFKKLWASAVKEAYELSITTGGHVAIVTYSPTGKPYAYDSSNIFDTIDRLLNDAKASAEGH</sequence>
<dbReference type="GO" id="GO:0046983">
    <property type="term" value="F:protein dimerization activity"/>
    <property type="evidence" value="ECO:0007669"/>
    <property type="project" value="InterPro"/>
</dbReference>
<reference evidence="7 8" key="1">
    <citation type="submission" date="2020-09" db="EMBL/GenBank/DDBJ databases">
        <title>De no assembly of potato wild relative species, Solanum commersonii.</title>
        <authorList>
            <person name="Cho K."/>
        </authorList>
    </citation>
    <scope>NUCLEOTIDE SEQUENCE [LARGE SCALE GENOMIC DNA]</scope>
    <source>
        <strain evidence="7">LZ3.2</strain>
        <tissue evidence="7">Leaf</tissue>
    </source>
</reference>
<evidence type="ECO:0000256" key="5">
    <source>
        <dbReference type="ARBA" id="ARBA00023242"/>
    </source>
</evidence>
<feature type="domain" description="MADS-box" evidence="6">
    <location>
        <begin position="7"/>
        <end position="67"/>
    </location>
</feature>
<evidence type="ECO:0000313" key="8">
    <source>
        <dbReference type="Proteomes" id="UP000824120"/>
    </source>
</evidence>